<organism evidence="1 2">
    <name type="scientific">Chitinophaga parva</name>
    <dbReference type="NCBI Taxonomy" id="2169414"/>
    <lineage>
        <taxon>Bacteria</taxon>
        <taxon>Pseudomonadati</taxon>
        <taxon>Bacteroidota</taxon>
        <taxon>Chitinophagia</taxon>
        <taxon>Chitinophagales</taxon>
        <taxon>Chitinophagaceae</taxon>
        <taxon>Chitinophaga</taxon>
    </lineage>
</organism>
<proteinExistence type="predicted"/>
<gene>
    <name evidence="1" type="ORF">DCC81_06220</name>
</gene>
<comment type="caution">
    <text evidence="1">The sequence shown here is derived from an EMBL/GenBank/DDBJ whole genome shotgun (WGS) entry which is preliminary data.</text>
</comment>
<accession>A0A2T7BN15</accession>
<keyword evidence="2" id="KW-1185">Reference proteome</keyword>
<reference evidence="1 2" key="1">
    <citation type="submission" date="2018-04" db="EMBL/GenBank/DDBJ databases">
        <title>Chitinophaga fuyangensis sp. nov., isolated from soil in a chemical factory.</title>
        <authorList>
            <person name="Chen K."/>
        </authorList>
    </citation>
    <scope>NUCLEOTIDE SEQUENCE [LARGE SCALE GENOMIC DNA]</scope>
    <source>
        <strain evidence="1 2">LY-1</strain>
    </source>
</reference>
<sequence>MEKVKKQVVTPNATAAAYAKKATENIVHRSGHSTADIVRASMISKNDVNGKASVAKKNH</sequence>
<evidence type="ECO:0000313" key="2">
    <source>
        <dbReference type="Proteomes" id="UP000244450"/>
    </source>
</evidence>
<dbReference type="EMBL" id="QCYK01000001">
    <property type="protein sequence ID" value="PUZ29062.1"/>
    <property type="molecule type" value="Genomic_DNA"/>
</dbReference>
<evidence type="ECO:0000313" key="1">
    <source>
        <dbReference type="EMBL" id="PUZ29062.1"/>
    </source>
</evidence>
<protein>
    <submittedName>
        <fullName evidence="1">Uncharacterized protein</fullName>
    </submittedName>
</protein>
<name>A0A2T7BN15_9BACT</name>
<dbReference type="Proteomes" id="UP000244450">
    <property type="component" value="Unassembled WGS sequence"/>
</dbReference>
<dbReference type="AlphaFoldDB" id="A0A2T7BN15"/>